<dbReference type="Proteomes" id="UP000248975">
    <property type="component" value="Unassembled WGS sequence"/>
</dbReference>
<accession>A0A2W5UN37</accession>
<gene>
    <name evidence="1" type="ORF">DI533_00880</name>
</gene>
<organism evidence="1 2">
    <name type="scientific">Cereibacter sphaeroides</name>
    <name type="common">Rhodobacter sphaeroides</name>
    <dbReference type="NCBI Taxonomy" id="1063"/>
    <lineage>
        <taxon>Bacteria</taxon>
        <taxon>Pseudomonadati</taxon>
        <taxon>Pseudomonadota</taxon>
        <taxon>Alphaproteobacteria</taxon>
        <taxon>Rhodobacterales</taxon>
        <taxon>Paracoccaceae</taxon>
        <taxon>Cereibacter</taxon>
    </lineage>
</organism>
<evidence type="ECO:0000313" key="2">
    <source>
        <dbReference type="Proteomes" id="UP000248975"/>
    </source>
</evidence>
<reference evidence="1 2" key="1">
    <citation type="submission" date="2017-08" db="EMBL/GenBank/DDBJ databases">
        <title>Infants hospitalized years apart are colonized by the same room-sourced microbial strains.</title>
        <authorList>
            <person name="Brooks B."/>
            <person name="Olm M.R."/>
            <person name="Firek B.A."/>
            <person name="Baker R."/>
            <person name="Thomas B.C."/>
            <person name="Morowitz M.J."/>
            <person name="Banfield J.F."/>
        </authorList>
    </citation>
    <scope>NUCLEOTIDE SEQUENCE [LARGE SCALE GENOMIC DNA]</scope>
    <source>
        <strain evidence="1">S2_003_000_R2_11</strain>
    </source>
</reference>
<protein>
    <submittedName>
        <fullName evidence="1">Uncharacterized protein</fullName>
    </submittedName>
</protein>
<dbReference type="EMBL" id="QFQS01000001">
    <property type="protein sequence ID" value="PZQ99290.1"/>
    <property type="molecule type" value="Genomic_DNA"/>
</dbReference>
<proteinExistence type="predicted"/>
<comment type="caution">
    <text evidence="1">The sequence shown here is derived from an EMBL/GenBank/DDBJ whole genome shotgun (WGS) entry which is preliminary data.</text>
</comment>
<dbReference type="AlphaFoldDB" id="A0A2W5UN37"/>
<name>A0A2W5UN37_CERSP</name>
<sequence length="65" mass="7128">MEKSRQDFSDMLDGIEISSGSGKMLGSLTTQPGQTIDFIEMFQDVQPQLKPSESFIVTLRGSDDG</sequence>
<evidence type="ECO:0000313" key="1">
    <source>
        <dbReference type="EMBL" id="PZQ99290.1"/>
    </source>
</evidence>